<name>A0A926Z885_9CYAN</name>
<keyword evidence="3" id="KW-1185">Reference proteome</keyword>
<reference evidence="2" key="2">
    <citation type="submission" date="2020-08" db="EMBL/GenBank/DDBJ databases">
        <authorList>
            <person name="Chen M."/>
            <person name="Teng W."/>
            <person name="Zhao L."/>
            <person name="Hu C."/>
            <person name="Zhou Y."/>
            <person name="Han B."/>
            <person name="Song L."/>
            <person name="Shu W."/>
        </authorList>
    </citation>
    <scope>NUCLEOTIDE SEQUENCE</scope>
    <source>
        <strain evidence="2">FACHB-1277</strain>
    </source>
</reference>
<feature type="transmembrane region" description="Helical" evidence="1">
    <location>
        <begin position="26"/>
        <end position="47"/>
    </location>
</feature>
<reference evidence="2" key="1">
    <citation type="journal article" date="2015" name="ISME J.">
        <title>Draft Genome Sequence of Streptomyces incarnatus NRRL8089, which Produces the Nucleoside Antibiotic Sinefungin.</title>
        <authorList>
            <person name="Oshima K."/>
            <person name="Hattori M."/>
            <person name="Shimizu H."/>
            <person name="Fukuda K."/>
            <person name="Nemoto M."/>
            <person name="Inagaki K."/>
            <person name="Tamura T."/>
        </authorList>
    </citation>
    <scope>NUCLEOTIDE SEQUENCE</scope>
    <source>
        <strain evidence="2">FACHB-1277</strain>
    </source>
</reference>
<comment type="caution">
    <text evidence="2">The sequence shown here is derived from an EMBL/GenBank/DDBJ whole genome shotgun (WGS) entry which is preliminary data.</text>
</comment>
<proteinExistence type="predicted"/>
<dbReference type="RefSeq" id="WP_190353008.1">
    <property type="nucleotide sequence ID" value="NZ_JACJPY010000115.1"/>
</dbReference>
<dbReference type="Gene3D" id="2.30.30.40">
    <property type="entry name" value="SH3 Domains"/>
    <property type="match status" value="1"/>
</dbReference>
<evidence type="ECO:0000313" key="3">
    <source>
        <dbReference type="Proteomes" id="UP000631421"/>
    </source>
</evidence>
<dbReference type="AlphaFoldDB" id="A0A926Z885"/>
<gene>
    <name evidence="2" type="ORF">H6F44_20820</name>
</gene>
<keyword evidence="1" id="KW-0812">Transmembrane</keyword>
<dbReference type="EMBL" id="JACJPY010000115">
    <property type="protein sequence ID" value="MBD2152542.1"/>
    <property type="molecule type" value="Genomic_DNA"/>
</dbReference>
<evidence type="ECO:0000313" key="2">
    <source>
        <dbReference type="EMBL" id="MBD2152542.1"/>
    </source>
</evidence>
<organism evidence="2 3">
    <name type="scientific">Pseudanabaena cinerea FACHB-1277</name>
    <dbReference type="NCBI Taxonomy" id="2949581"/>
    <lineage>
        <taxon>Bacteria</taxon>
        <taxon>Bacillati</taxon>
        <taxon>Cyanobacteriota</taxon>
        <taxon>Cyanophyceae</taxon>
        <taxon>Pseudanabaenales</taxon>
        <taxon>Pseudanabaenaceae</taxon>
        <taxon>Pseudanabaena</taxon>
        <taxon>Pseudanabaena cinerea</taxon>
    </lineage>
</organism>
<evidence type="ECO:0000256" key="1">
    <source>
        <dbReference type="SAM" id="Phobius"/>
    </source>
</evidence>
<sequence>MKGISKMSNYNKKDEETFYFKNEVDFAMMMLTPIIILYLVIAIIFPANNDKAKVNQRSPSSQTSALCSTGTLVASEPDAEINIRSGAGLEYSAEHYGLPNDVVNLLANQNDKEGAVWYQIEFPSSKAQGWLKSDFVKVNCQ</sequence>
<keyword evidence="1" id="KW-0472">Membrane</keyword>
<accession>A0A926Z885</accession>
<protein>
    <recommendedName>
        <fullName evidence="4">SH3 domain-containing protein</fullName>
    </recommendedName>
</protein>
<evidence type="ECO:0008006" key="4">
    <source>
        <dbReference type="Google" id="ProtNLM"/>
    </source>
</evidence>
<keyword evidence="1" id="KW-1133">Transmembrane helix</keyword>
<dbReference type="Proteomes" id="UP000631421">
    <property type="component" value="Unassembled WGS sequence"/>
</dbReference>